<accession>A0A1B0A299</accession>
<dbReference type="AlphaFoldDB" id="A0A1B0A299"/>
<organism evidence="4 5">
    <name type="scientific">Glossina pallidipes</name>
    <name type="common">Tsetse fly</name>
    <dbReference type="NCBI Taxonomy" id="7398"/>
    <lineage>
        <taxon>Eukaryota</taxon>
        <taxon>Metazoa</taxon>
        <taxon>Ecdysozoa</taxon>
        <taxon>Arthropoda</taxon>
        <taxon>Hexapoda</taxon>
        <taxon>Insecta</taxon>
        <taxon>Pterygota</taxon>
        <taxon>Neoptera</taxon>
        <taxon>Endopterygota</taxon>
        <taxon>Diptera</taxon>
        <taxon>Brachycera</taxon>
        <taxon>Muscomorpha</taxon>
        <taxon>Hippoboscoidea</taxon>
        <taxon>Glossinidae</taxon>
        <taxon>Glossina</taxon>
    </lineage>
</organism>
<dbReference type="InterPro" id="IPR026697">
    <property type="entry name" value="DNAAF6"/>
</dbReference>
<protein>
    <submittedName>
        <fullName evidence="4">PIH1_CS domain-containing protein</fullName>
    </submittedName>
</protein>
<dbReference type="GO" id="GO:0045505">
    <property type="term" value="F:dynein intermediate chain binding"/>
    <property type="evidence" value="ECO:0007669"/>
    <property type="project" value="TreeGrafter"/>
</dbReference>
<dbReference type="EnsemblMetazoa" id="GPAI032264-RA">
    <property type="protein sequence ID" value="GPAI032264-PA"/>
    <property type="gene ID" value="GPAI032264"/>
</dbReference>
<feature type="domain" description="PIH1D1/2/3 CS-like" evidence="3">
    <location>
        <begin position="103"/>
        <end position="198"/>
    </location>
</feature>
<dbReference type="GO" id="GO:0005737">
    <property type="term" value="C:cytoplasm"/>
    <property type="evidence" value="ECO:0007669"/>
    <property type="project" value="TreeGrafter"/>
</dbReference>
<keyword evidence="5" id="KW-1185">Reference proteome</keyword>
<dbReference type="InterPro" id="IPR041442">
    <property type="entry name" value="PIH1D1/2/3_CS-like"/>
</dbReference>
<dbReference type="STRING" id="7398.A0A1B0A299"/>
<proteinExistence type="inferred from homology"/>
<evidence type="ECO:0000256" key="1">
    <source>
        <dbReference type="ARBA" id="ARBA00008511"/>
    </source>
</evidence>
<reference evidence="4" key="2">
    <citation type="submission" date="2020-05" db="UniProtKB">
        <authorList>
            <consortium name="EnsemblMetazoa"/>
        </authorList>
    </citation>
    <scope>IDENTIFICATION</scope>
    <source>
        <strain evidence="4">IAEA</strain>
    </source>
</reference>
<dbReference type="PANTHER" id="PTHR21083:SF0">
    <property type="entry name" value="DYNEIN AXONEMAL ASSEMBLY FACTOR 6"/>
    <property type="match status" value="1"/>
</dbReference>
<evidence type="ECO:0000313" key="4">
    <source>
        <dbReference type="EnsemblMetazoa" id="GPAI032264-PA"/>
    </source>
</evidence>
<evidence type="ECO:0000313" key="5">
    <source>
        <dbReference type="Proteomes" id="UP000092445"/>
    </source>
</evidence>
<dbReference type="GO" id="GO:0051087">
    <property type="term" value="F:protein-folding chaperone binding"/>
    <property type="evidence" value="ECO:0007669"/>
    <property type="project" value="InterPro"/>
</dbReference>
<evidence type="ECO:0000256" key="2">
    <source>
        <dbReference type="SAM" id="MobiDB-lite"/>
    </source>
</evidence>
<comment type="similarity">
    <text evidence="1">Belongs to the PIH1 family.</text>
</comment>
<feature type="region of interest" description="Disordered" evidence="2">
    <location>
        <begin position="50"/>
        <end position="81"/>
    </location>
</feature>
<dbReference type="VEuPathDB" id="VectorBase:GPAI032264"/>
<sequence>MSLFDNPDQIRLLQNLLYPKEEKDDSDSDNAEESLVCNKLTPGTIAKPARATNACDAKGKKDNFKSPYTPAKDESEDTQPKTLEEWEKMQEKEEDLLDNRKIPEYNMSYCQAVGTEDVFLQMGNRSNASASCEDLLLEIALPEETVTADKMNLSITETDVDLSTPIYRLRMPLTHKVNVDHCKAKYDPGSHTLRLTLRLKRELDFIKGHMRIHGIKDFEITTLLEIAFIALRWRSTPRSRIRNW</sequence>
<dbReference type="PANTHER" id="PTHR21083">
    <property type="entry name" value="TWISTER"/>
    <property type="match status" value="1"/>
</dbReference>
<evidence type="ECO:0000259" key="3">
    <source>
        <dbReference type="Pfam" id="PF18201"/>
    </source>
</evidence>
<dbReference type="GO" id="GO:0070286">
    <property type="term" value="P:axonemal dynein complex assembly"/>
    <property type="evidence" value="ECO:0007669"/>
    <property type="project" value="InterPro"/>
</dbReference>
<dbReference type="Pfam" id="PF18201">
    <property type="entry name" value="PIH1_CS"/>
    <property type="match status" value="1"/>
</dbReference>
<reference evidence="5" key="1">
    <citation type="submission" date="2014-03" db="EMBL/GenBank/DDBJ databases">
        <authorList>
            <person name="Aksoy S."/>
            <person name="Warren W."/>
            <person name="Wilson R.K."/>
        </authorList>
    </citation>
    <scope>NUCLEOTIDE SEQUENCE [LARGE SCALE GENOMIC DNA]</scope>
    <source>
        <strain evidence="5">IAEA</strain>
    </source>
</reference>
<dbReference type="Proteomes" id="UP000092445">
    <property type="component" value="Unassembled WGS sequence"/>
</dbReference>
<name>A0A1B0A299_GLOPL</name>